<dbReference type="Proteomes" id="UP000076842">
    <property type="component" value="Unassembled WGS sequence"/>
</dbReference>
<sequence length="195" mass="21639">MHRILLDQLHNNAPLNGNSYTAASGSPSSPLVDRIYQNQQLERAFSEHLLALIEKRNGALSPIHRLNDDVLRAIFRVPASVRKPILHRRCFALAVTAVGQQALEVGRAVHCVPTDMLPPTRADCVQAGFSNFAARIEDLKHSALPHMRGNINAIFEKCFSANARQPQTTRSVISSRGTPTPFSRLWLLSVQMSTR</sequence>
<organism evidence="1 2">
    <name type="scientific">Calocera cornea HHB12733</name>
    <dbReference type="NCBI Taxonomy" id="1353952"/>
    <lineage>
        <taxon>Eukaryota</taxon>
        <taxon>Fungi</taxon>
        <taxon>Dikarya</taxon>
        <taxon>Basidiomycota</taxon>
        <taxon>Agaricomycotina</taxon>
        <taxon>Dacrymycetes</taxon>
        <taxon>Dacrymycetales</taxon>
        <taxon>Dacrymycetaceae</taxon>
        <taxon>Calocera</taxon>
    </lineage>
</organism>
<evidence type="ECO:0000313" key="2">
    <source>
        <dbReference type="Proteomes" id="UP000076842"/>
    </source>
</evidence>
<proteinExistence type="predicted"/>
<gene>
    <name evidence="1" type="ORF">CALCODRAFT_209735</name>
</gene>
<dbReference type="EMBL" id="KV423943">
    <property type="protein sequence ID" value="KZT59169.1"/>
    <property type="molecule type" value="Genomic_DNA"/>
</dbReference>
<dbReference type="AlphaFoldDB" id="A0A165HDU6"/>
<name>A0A165HDU6_9BASI</name>
<keyword evidence="2" id="KW-1185">Reference proteome</keyword>
<accession>A0A165HDU6</accession>
<dbReference type="InParanoid" id="A0A165HDU6"/>
<protein>
    <submittedName>
        <fullName evidence="1">Uncharacterized protein</fullName>
    </submittedName>
</protein>
<reference evidence="1 2" key="1">
    <citation type="journal article" date="2016" name="Mol. Biol. Evol.">
        <title>Comparative Genomics of Early-Diverging Mushroom-Forming Fungi Provides Insights into the Origins of Lignocellulose Decay Capabilities.</title>
        <authorList>
            <person name="Nagy L.G."/>
            <person name="Riley R."/>
            <person name="Tritt A."/>
            <person name="Adam C."/>
            <person name="Daum C."/>
            <person name="Floudas D."/>
            <person name="Sun H."/>
            <person name="Yadav J.S."/>
            <person name="Pangilinan J."/>
            <person name="Larsson K.H."/>
            <person name="Matsuura K."/>
            <person name="Barry K."/>
            <person name="Labutti K."/>
            <person name="Kuo R."/>
            <person name="Ohm R.A."/>
            <person name="Bhattacharya S.S."/>
            <person name="Shirouzu T."/>
            <person name="Yoshinaga Y."/>
            <person name="Martin F.M."/>
            <person name="Grigoriev I.V."/>
            <person name="Hibbett D.S."/>
        </authorList>
    </citation>
    <scope>NUCLEOTIDE SEQUENCE [LARGE SCALE GENOMIC DNA]</scope>
    <source>
        <strain evidence="1 2">HHB12733</strain>
    </source>
</reference>
<evidence type="ECO:0000313" key="1">
    <source>
        <dbReference type="EMBL" id="KZT59169.1"/>
    </source>
</evidence>